<evidence type="ECO:0000313" key="2">
    <source>
        <dbReference type="EMBL" id="GII92864.1"/>
    </source>
</evidence>
<name>A0A919RI87_9ACTN</name>
<dbReference type="InterPro" id="IPR007804">
    <property type="entry name" value="GvpG"/>
</dbReference>
<gene>
    <name evidence="2" type="ORF">Ssi02_30950</name>
</gene>
<feature type="region of interest" description="Disordered" evidence="1">
    <location>
        <begin position="71"/>
        <end position="90"/>
    </location>
</feature>
<organism evidence="2 3">
    <name type="scientific">Sinosporangium siamense</name>
    <dbReference type="NCBI Taxonomy" id="1367973"/>
    <lineage>
        <taxon>Bacteria</taxon>
        <taxon>Bacillati</taxon>
        <taxon>Actinomycetota</taxon>
        <taxon>Actinomycetes</taxon>
        <taxon>Streptosporangiales</taxon>
        <taxon>Streptosporangiaceae</taxon>
        <taxon>Sinosporangium</taxon>
    </lineage>
</organism>
<sequence>MGLITFIAGLPFAPIKGVVKLGELIQEQVERETKDPASIRRRLEEIEEARAAGLISEEEEKEATELVLRGMIGGPGSARAPDQEPDDWRR</sequence>
<evidence type="ECO:0000256" key="1">
    <source>
        <dbReference type="SAM" id="MobiDB-lite"/>
    </source>
</evidence>
<accession>A0A919RI87</accession>
<proteinExistence type="predicted"/>
<reference evidence="2" key="1">
    <citation type="submission" date="2021-01" db="EMBL/GenBank/DDBJ databases">
        <title>Whole genome shotgun sequence of Sinosporangium siamense NBRC 109515.</title>
        <authorList>
            <person name="Komaki H."/>
            <person name="Tamura T."/>
        </authorList>
    </citation>
    <scope>NUCLEOTIDE SEQUENCE</scope>
    <source>
        <strain evidence="2">NBRC 109515</strain>
    </source>
</reference>
<comment type="caution">
    <text evidence="2">The sequence shown here is derived from an EMBL/GenBank/DDBJ whole genome shotgun (WGS) entry which is preliminary data.</text>
</comment>
<dbReference type="Pfam" id="PF05120">
    <property type="entry name" value="GvpG"/>
    <property type="match status" value="1"/>
</dbReference>
<keyword evidence="3" id="KW-1185">Reference proteome</keyword>
<dbReference type="AlphaFoldDB" id="A0A919RI87"/>
<protein>
    <recommendedName>
        <fullName evidence="4">Gas vesicle protein G</fullName>
    </recommendedName>
</protein>
<evidence type="ECO:0008006" key="4">
    <source>
        <dbReference type="Google" id="ProtNLM"/>
    </source>
</evidence>
<evidence type="ECO:0000313" key="3">
    <source>
        <dbReference type="Proteomes" id="UP000606172"/>
    </source>
</evidence>
<dbReference type="RefSeq" id="WP_204025995.1">
    <property type="nucleotide sequence ID" value="NZ_BOOW01000019.1"/>
</dbReference>
<dbReference type="Proteomes" id="UP000606172">
    <property type="component" value="Unassembled WGS sequence"/>
</dbReference>
<dbReference type="EMBL" id="BOOW01000019">
    <property type="protein sequence ID" value="GII92864.1"/>
    <property type="molecule type" value="Genomic_DNA"/>
</dbReference>